<sequence length="521" mass="58479">MKVKNLYKIIIALLFVVFTTSSWAANTIKWSMKGDSLTLDPHAQNEGPTSMVARQVYESLVTRGIDMSIGPQLATDWKATNPTTWVFNLRKDVTFHNGDKMTAEDVVFSFLRAQQPTSDFKEYISTVTSVKALDDYTVEIKTREPNPILLNQLTNIFVVSKKWATDNFSIVPQNYDASQDNFASSNANGTGPFKITLREANTKTVFKKNIKWWGKVEHNLDEIQLLPIANAATRVAALLSGELDIVTDAPVQDLDRIGSSADHKVISVEQMRTIFLGMDQAADQLRSGNTGDNPFKKKQVRQALYQAIDIEAIKEKVMRGLSSPAGIITFPGVTGYTKALDERLPYDVAAAKQLLADAGYPDGFDVELRCPNDRYVNDEAICTAVVGMFGKIGINVSLNSQTKSIHFKELKNDKGDFYMLGWGVPTLDSHYVFHYLYDSKGSWNKVNFNNARVDELIRVMEGEVDLDKRNAAIAEAWEIVKDDISYLPLHHQVISWASKKSVDVPIRPNNEPLFRFSNKRF</sequence>
<dbReference type="GO" id="GO:0015833">
    <property type="term" value="P:peptide transport"/>
    <property type="evidence" value="ECO:0007669"/>
    <property type="project" value="TreeGrafter"/>
</dbReference>
<dbReference type="AlphaFoldDB" id="E7C6F2"/>
<evidence type="ECO:0000313" key="6">
    <source>
        <dbReference type="EMBL" id="ADI23026.1"/>
    </source>
</evidence>
<keyword evidence="3 4" id="KW-0732">Signal</keyword>
<evidence type="ECO:0000256" key="2">
    <source>
        <dbReference type="ARBA" id="ARBA00022448"/>
    </source>
</evidence>
<organism evidence="6">
    <name type="scientific">uncultured Planctomycetales bacterium HF0770_03I01</name>
    <dbReference type="NCBI Taxonomy" id="723609"/>
    <lineage>
        <taxon>Bacteria</taxon>
        <taxon>Pseudomonadati</taxon>
        <taxon>Planctomycetota</taxon>
        <taxon>Planctomycetia</taxon>
        <taxon>Planctomycetales</taxon>
        <taxon>environmental samples</taxon>
    </lineage>
</organism>
<feature type="domain" description="Solute-binding protein family 5" evidence="5">
    <location>
        <begin position="69"/>
        <end position="442"/>
    </location>
</feature>
<dbReference type="SMR" id="E7C6F2"/>
<name>E7C6F2_9BACT</name>
<dbReference type="GO" id="GO:1904680">
    <property type="term" value="F:peptide transmembrane transporter activity"/>
    <property type="evidence" value="ECO:0007669"/>
    <property type="project" value="TreeGrafter"/>
</dbReference>
<dbReference type="PIRSF" id="PIRSF002741">
    <property type="entry name" value="MppA"/>
    <property type="match status" value="1"/>
</dbReference>
<accession>E7C6F2</accession>
<keyword evidence="2" id="KW-0813">Transport</keyword>
<proteinExistence type="inferred from homology"/>
<dbReference type="Gene3D" id="3.10.105.10">
    <property type="entry name" value="Dipeptide-binding Protein, Domain 3"/>
    <property type="match status" value="1"/>
</dbReference>
<dbReference type="PANTHER" id="PTHR30290">
    <property type="entry name" value="PERIPLASMIC BINDING COMPONENT OF ABC TRANSPORTER"/>
    <property type="match status" value="1"/>
</dbReference>
<dbReference type="GO" id="GO:0043190">
    <property type="term" value="C:ATP-binding cassette (ABC) transporter complex"/>
    <property type="evidence" value="ECO:0007669"/>
    <property type="project" value="InterPro"/>
</dbReference>
<feature type="chain" id="PRO_5003218140" evidence="4">
    <location>
        <begin position="25"/>
        <end position="521"/>
    </location>
</feature>
<dbReference type="CDD" id="cd08498">
    <property type="entry name" value="PBP2_NikA_DppA_OppA_like_2"/>
    <property type="match status" value="1"/>
</dbReference>
<evidence type="ECO:0000256" key="3">
    <source>
        <dbReference type="ARBA" id="ARBA00022729"/>
    </source>
</evidence>
<dbReference type="Gene3D" id="3.40.190.10">
    <property type="entry name" value="Periplasmic binding protein-like II"/>
    <property type="match status" value="1"/>
</dbReference>
<dbReference type="EMBL" id="GU568004">
    <property type="protein sequence ID" value="ADI23026.1"/>
    <property type="molecule type" value="Genomic_DNA"/>
</dbReference>
<comment type="similarity">
    <text evidence="1">Belongs to the bacterial solute-binding protein 5 family.</text>
</comment>
<dbReference type="InterPro" id="IPR030678">
    <property type="entry name" value="Peptide/Ni-bd"/>
</dbReference>
<evidence type="ECO:0000256" key="4">
    <source>
        <dbReference type="SAM" id="SignalP"/>
    </source>
</evidence>
<dbReference type="PANTHER" id="PTHR30290:SF9">
    <property type="entry name" value="OLIGOPEPTIDE-BINDING PROTEIN APPA"/>
    <property type="match status" value="1"/>
</dbReference>
<feature type="signal peptide" evidence="4">
    <location>
        <begin position="1"/>
        <end position="24"/>
    </location>
</feature>
<protein>
    <submittedName>
        <fullName evidence="6">ABC-type dipeptide transport system, periplasmic component</fullName>
    </submittedName>
</protein>
<reference evidence="6" key="1">
    <citation type="submission" date="2010-01" db="EMBL/GenBank/DDBJ databases">
        <title>Genome fragments of uncultured bacteria from the North Pacific subtropical Gyre.</title>
        <authorList>
            <person name="Pham V.D."/>
            <person name="Delong E.F."/>
        </authorList>
    </citation>
    <scope>NUCLEOTIDE SEQUENCE</scope>
</reference>
<evidence type="ECO:0000256" key="1">
    <source>
        <dbReference type="ARBA" id="ARBA00005695"/>
    </source>
</evidence>
<dbReference type="Gene3D" id="3.90.76.10">
    <property type="entry name" value="Dipeptide-binding Protein, Domain 1"/>
    <property type="match status" value="1"/>
</dbReference>
<evidence type="ECO:0000259" key="5">
    <source>
        <dbReference type="Pfam" id="PF00496"/>
    </source>
</evidence>
<dbReference type="InterPro" id="IPR000914">
    <property type="entry name" value="SBP_5_dom"/>
</dbReference>
<dbReference type="InterPro" id="IPR039424">
    <property type="entry name" value="SBP_5"/>
</dbReference>
<dbReference type="Pfam" id="PF00496">
    <property type="entry name" value="SBP_bac_5"/>
    <property type="match status" value="1"/>
</dbReference>
<dbReference type="SUPFAM" id="SSF53850">
    <property type="entry name" value="Periplasmic binding protein-like II"/>
    <property type="match status" value="1"/>
</dbReference>
<dbReference type="GO" id="GO:0030288">
    <property type="term" value="C:outer membrane-bounded periplasmic space"/>
    <property type="evidence" value="ECO:0007669"/>
    <property type="project" value="UniProtKB-ARBA"/>
</dbReference>